<evidence type="ECO:0000259" key="1">
    <source>
        <dbReference type="Pfam" id="PF04851"/>
    </source>
</evidence>
<sequence length="923" mass="105525">MQLIKNFITTQAFSWSQEQEKDQNSLSGYILRHIKSSGKLRDAQIEAIRVYLYLKVHANNKPLIDVLADNYDGGLQSALADLSLEINNPSLKKLVNTTDDALIRQIASTILGGYDHIQNTLYSLPMGAGKTFVMASMLYIDLYFNMTSDDKRFAKNFLIFAPSGLKSSVIPSLRSIERFDPTWVLPKDIATTIKNQLHFIVLDENATAKKSNRTLNPNAQKVMECLRQSDPKGYIFVTNAEKVILDKVIVTNNQTTFLEDDEKGKQENELRHTIAQIPDMTILVDEVHHVQENKLKAVIDKQFNTGNLRSVVGFTGTPYFKRKVALTGLTLKLDQIANTIYHYDLQKGVRNFLKNPLIKKFESDTDTIVKSALSDFYDQYYSVIYQDGRLPKLAIYCANIDRLQNQILPIVTAFYADKNLDTSEILTYFEKSPKEDQIEFAKLDTIYSKKRIILLCQIGKEGWDCQSLTGVVLSGESDSPKNMVLQTSCRCLREVDDASSEQGLIYLNESNYKHLESELMDTHKITIKEFEEGVKDANTLLRVDRRKQLDLPDLEYKQFEVEYTTDLHLQTPDTTTILAKLLADLGSHDPKYYKPVIVKTSTSLDLADKSKSSTTIIQDTQDILSFGQFVLLVLKSSLSTITFDIVAEYLGALRLIYDSITVNERLVAGYDLDPILTTLHTSFTPETHITTREIIKSETVSWLKIDTLNRNPIGDKYYPTDAGTISNILNNAPSDSQSRIDQFEQTIKLLSNHQATEGLQKEIDQIKKSNLSYENKDRSFHYIPYEFSGSTFEQSILETIYQLDTFSKNKLEVYFNGDRFLSTFKIHIYKKFESGWRLIQNNYTPDFLLIQRDGKHKIKKTLIIETKGSHLAGDFTDIKSFMEGKFSEINPEAYKFFYIEDGAKPSYYEDQLQKIIQDYFGVK</sequence>
<dbReference type="Proteomes" id="UP000182345">
    <property type="component" value="Unassembled WGS sequence"/>
</dbReference>
<dbReference type="GO" id="GO:0016787">
    <property type="term" value="F:hydrolase activity"/>
    <property type="evidence" value="ECO:0007669"/>
    <property type="project" value="InterPro"/>
</dbReference>
<evidence type="ECO:0000313" key="3">
    <source>
        <dbReference type="Proteomes" id="UP000182345"/>
    </source>
</evidence>
<dbReference type="EMBL" id="MNUK01000030">
    <property type="protein sequence ID" value="OIN91941.1"/>
    <property type="molecule type" value="Genomic_DNA"/>
</dbReference>
<proteinExistence type="predicted"/>
<dbReference type="InterPro" id="IPR006935">
    <property type="entry name" value="Helicase/UvrB_N"/>
</dbReference>
<protein>
    <recommendedName>
        <fullName evidence="1">Helicase/UvrB N-terminal domain-containing protein</fullName>
    </recommendedName>
</protein>
<dbReference type="GO" id="GO:0003677">
    <property type="term" value="F:DNA binding"/>
    <property type="evidence" value="ECO:0007669"/>
    <property type="project" value="InterPro"/>
</dbReference>
<organism evidence="2 3">
    <name type="scientific">Candidatus Collierbacteria bacterium CG1_02_44_10</name>
    <dbReference type="NCBI Taxonomy" id="1805087"/>
    <lineage>
        <taxon>Bacteria</taxon>
        <taxon>Candidatus Collieribacteriota</taxon>
    </lineage>
</organism>
<dbReference type="GO" id="GO:0005524">
    <property type="term" value="F:ATP binding"/>
    <property type="evidence" value="ECO:0007669"/>
    <property type="project" value="InterPro"/>
</dbReference>
<dbReference type="AlphaFoldDB" id="A0A1J4S0Y0"/>
<accession>A0A1J4S0Y0</accession>
<name>A0A1J4S0Y0_9BACT</name>
<dbReference type="Gene3D" id="3.40.50.300">
    <property type="entry name" value="P-loop containing nucleotide triphosphate hydrolases"/>
    <property type="match status" value="1"/>
</dbReference>
<comment type="caution">
    <text evidence="2">The sequence shown here is derived from an EMBL/GenBank/DDBJ whole genome shotgun (WGS) entry which is preliminary data.</text>
</comment>
<dbReference type="InterPro" id="IPR027417">
    <property type="entry name" value="P-loop_NTPase"/>
</dbReference>
<reference evidence="2 3" key="1">
    <citation type="journal article" date="2016" name="Environ. Microbiol.">
        <title>Genomic resolution of a cold subsurface aquifer community provides metabolic insights for novel microbes adapted to high CO concentrations.</title>
        <authorList>
            <person name="Probst A.J."/>
            <person name="Castelle C.J."/>
            <person name="Singh A."/>
            <person name="Brown C.T."/>
            <person name="Anantharaman K."/>
            <person name="Sharon I."/>
            <person name="Hug L.A."/>
            <person name="Burstein D."/>
            <person name="Emerson J.B."/>
            <person name="Thomas B.C."/>
            <person name="Banfield J.F."/>
        </authorList>
    </citation>
    <scope>NUCLEOTIDE SEQUENCE [LARGE SCALE GENOMIC DNA]</scope>
    <source>
        <strain evidence="2">CG1_02_44_10</strain>
    </source>
</reference>
<dbReference type="Pfam" id="PF04851">
    <property type="entry name" value="ResIII"/>
    <property type="match status" value="1"/>
</dbReference>
<evidence type="ECO:0000313" key="2">
    <source>
        <dbReference type="EMBL" id="OIN91941.1"/>
    </source>
</evidence>
<gene>
    <name evidence="2" type="ORF">AUJ42_01090</name>
</gene>
<feature type="domain" description="Helicase/UvrB N-terminal" evidence="1">
    <location>
        <begin position="233"/>
        <end position="319"/>
    </location>
</feature>
<dbReference type="SUPFAM" id="SSF52540">
    <property type="entry name" value="P-loop containing nucleoside triphosphate hydrolases"/>
    <property type="match status" value="1"/>
</dbReference>